<keyword evidence="8 17" id="KW-0378">Hydrolase</keyword>
<evidence type="ECO:0000256" key="18">
    <source>
        <dbReference type="SAM" id="Phobius"/>
    </source>
</evidence>
<evidence type="ECO:0000256" key="5">
    <source>
        <dbReference type="ARBA" id="ARBA00022553"/>
    </source>
</evidence>
<keyword evidence="20" id="KW-1185">Reference proteome</keyword>
<feature type="binding site" evidence="15">
    <location>
        <position position="87"/>
    </location>
    <ligand>
        <name>Mg(2+)</name>
        <dbReference type="ChEBI" id="CHEBI:18420"/>
    </ligand>
</feature>
<keyword evidence="13" id="KW-0449">Lipoprotein</keyword>
<feature type="binding site" evidence="15">
    <location>
        <position position="384"/>
    </location>
    <ligand>
        <name>Zn(2+)</name>
        <dbReference type="ChEBI" id="CHEBI:29105"/>
        <label>2</label>
    </ligand>
</feature>
<protein>
    <recommendedName>
        <fullName evidence="3 17">Alkaline phosphatase</fullName>
        <ecNumber evidence="3 17">3.1.3.1</ecNumber>
    </recommendedName>
</protein>
<sequence length="605" mass="68730">MIMNIAVTISNNNEDSDQTTSSSITEQQDDQIFAAESSHHDIYDYTRYSENDPRYWYRMARADIRERLQILRPMHYRAQNVIIFLGDGMGISTITASRILKGQIHGHHGEEGSLEFDRFPYSALIKTYNLDKQVPDSAGTATAYLTGVKANFYTLGVAAKVNKDHPDCNLVQKSSVDSILKWAIDSDKAAGFVTTTRVTHATPGASYAHTQNRDWEYAIDESVVNITTRHNCKDIARQLIEDEPGKSLNVILGGGRQSFIPDQEFDPKGMLQEGKIHSAPGKRKDGRNLIEEWKRAHLKQDKDRRRFAYVNDTQSLHGINYHKIRYLFGLFNYTNMEYEKLRDRSLNGEPSLTEMTEAAIKVLRNNRNGFVLLVEGGRIDHAHHDGFATLALHETLEMDRAIHRARELLDTEDTLIVVTADHSHSLVINGYPNRGNPIQGESHMRDSFQIPYTTLMYTNGPGFRTMKQRASQIHDNLYQLKYRVHSGIYIKEANHAGEDVAVYAIGPMAHLFGGTHEQSHIAHVMGFAACIGPYQQESHCQEDDDMLQKKQGSGFHRNNTSDSRLGRSKILGNGNDRNRLQLSLIVFLSIITIWFYKIWDSIYLA</sequence>
<keyword evidence="18" id="KW-1133">Transmembrane helix</keyword>
<keyword evidence="12" id="KW-0325">Glycoprotein</keyword>
<evidence type="ECO:0000256" key="10">
    <source>
        <dbReference type="ARBA" id="ARBA00022842"/>
    </source>
</evidence>
<evidence type="ECO:0000256" key="13">
    <source>
        <dbReference type="ARBA" id="ARBA00023288"/>
    </source>
</evidence>
<keyword evidence="4" id="KW-1003">Cell membrane</keyword>
<dbReference type="Gene3D" id="3.40.720.10">
    <property type="entry name" value="Alkaline Phosphatase, subunit A"/>
    <property type="match status" value="1"/>
</dbReference>
<keyword evidence="6" id="KW-0336">GPI-anchor</keyword>
<evidence type="ECO:0000256" key="4">
    <source>
        <dbReference type="ARBA" id="ARBA00022475"/>
    </source>
</evidence>
<evidence type="ECO:0000256" key="3">
    <source>
        <dbReference type="ARBA" id="ARBA00012647"/>
    </source>
</evidence>
<feature type="binding site" evidence="15">
    <location>
        <position position="87"/>
    </location>
    <ligand>
        <name>Zn(2+)</name>
        <dbReference type="ChEBI" id="CHEBI:29105"/>
        <label>2</label>
    </ligand>
</feature>
<comment type="cofactor">
    <cofactor evidence="15">
        <name>Mg(2+)</name>
        <dbReference type="ChEBI" id="CHEBI:18420"/>
    </cofactor>
    <text evidence="15">Binds 1 Mg(2+) ion.</text>
</comment>
<dbReference type="GO" id="GO:0004035">
    <property type="term" value="F:alkaline phosphatase activity"/>
    <property type="evidence" value="ECO:0007669"/>
    <property type="project" value="UniProtKB-EC"/>
</dbReference>
<proteinExistence type="inferred from homology"/>
<feature type="binding site" evidence="15">
    <location>
        <position position="495"/>
    </location>
    <ligand>
        <name>Zn(2+)</name>
        <dbReference type="ChEBI" id="CHEBI:29105"/>
        <label>2</label>
    </ligand>
</feature>
<accession>A0A922LBL0</accession>
<dbReference type="GO" id="GO:0046872">
    <property type="term" value="F:metal ion binding"/>
    <property type="evidence" value="ECO:0007669"/>
    <property type="project" value="UniProtKB-KW"/>
</dbReference>
<dbReference type="AlphaFoldDB" id="A0A922LBL0"/>
<keyword evidence="9 15" id="KW-0862">Zinc</keyword>
<feature type="binding site" evidence="15">
    <location>
        <position position="375"/>
    </location>
    <ligand>
        <name>Mg(2+)</name>
        <dbReference type="ChEBI" id="CHEBI:18420"/>
    </ligand>
</feature>
<evidence type="ECO:0000256" key="1">
    <source>
        <dbReference type="ARBA" id="ARBA00004609"/>
    </source>
</evidence>
<feature type="binding site" evidence="15">
    <location>
        <position position="421"/>
    </location>
    <ligand>
        <name>Zn(2+)</name>
        <dbReference type="ChEBI" id="CHEBI:29105"/>
        <label>2</label>
    </ligand>
</feature>
<name>A0A922LBL0_DERFA</name>
<evidence type="ECO:0000256" key="12">
    <source>
        <dbReference type="ARBA" id="ARBA00023180"/>
    </source>
</evidence>
<evidence type="ECO:0000256" key="7">
    <source>
        <dbReference type="ARBA" id="ARBA00022723"/>
    </source>
</evidence>
<evidence type="ECO:0000256" key="2">
    <source>
        <dbReference type="ARBA" id="ARBA00005984"/>
    </source>
</evidence>
<keyword evidence="18" id="KW-0812">Transmembrane</keyword>
<feature type="active site" description="Phosphoserine intermediate" evidence="14">
    <location>
        <position position="137"/>
    </location>
</feature>
<dbReference type="InterPro" id="IPR017850">
    <property type="entry name" value="Alkaline_phosphatase_core_sf"/>
</dbReference>
<evidence type="ECO:0000256" key="6">
    <source>
        <dbReference type="ARBA" id="ARBA00022622"/>
    </source>
</evidence>
<evidence type="ECO:0000256" key="15">
    <source>
        <dbReference type="PIRSR" id="PIRSR601952-2"/>
    </source>
</evidence>
<evidence type="ECO:0000256" key="17">
    <source>
        <dbReference type="RuleBase" id="RU003947"/>
    </source>
</evidence>
<feature type="binding site" evidence="15">
    <location>
        <position position="200"/>
    </location>
    <ligand>
        <name>Mg(2+)</name>
        <dbReference type="ChEBI" id="CHEBI:18420"/>
    </ligand>
</feature>
<comment type="similarity">
    <text evidence="2 16">Belongs to the alkaline phosphatase family.</text>
</comment>
<comment type="subcellular location">
    <subcellularLocation>
        <location evidence="1">Cell membrane</location>
        <topology evidence="1">Lipid-anchor</topology>
        <topology evidence="1">GPI-anchor</topology>
    </subcellularLocation>
</comment>
<evidence type="ECO:0000256" key="11">
    <source>
        <dbReference type="ARBA" id="ARBA00023136"/>
    </source>
</evidence>
<dbReference type="SMART" id="SM00098">
    <property type="entry name" value="alkPPc"/>
    <property type="match status" value="1"/>
</dbReference>
<evidence type="ECO:0000256" key="16">
    <source>
        <dbReference type="RuleBase" id="RU003946"/>
    </source>
</evidence>
<comment type="caution">
    <text evidence="19">The sequence shown here is derived from an EMBL/GenBank/DDBJ whole genome shotgun (WGS) entry which is preliminary data.</text>
</comment>
<keyword evidence="11 18" id="KW-0472">Membrane</keyword>
<keyword evidence="10 15" id="KW-0460">Magnesium</keyword>
<dbReference type="PRINTS" id="PR00113">
    <property type="entry name" value="ALKPHPHTASE"/>
</dbReference>
<dbReference type="InterPro" id="IPR018299">
    <property type="entry name" value="Alkaline_phosphatase_AS"/>
</dbReference>
<feature type="binding site" evidence="15">
    <location>
        <position position="202"/>
    </location>
    <ligand>
        <name>Mg(2+)</name>
        <dbReference type="ChEBI" id="CHEBI:18420"/>
    </ligand>
</feature>
<dbReference type="GO" id="GO:0098552">
    <property type="term" value="C:side of membrane"/>
    <property type="evidence" value="ECO:0007669"/>
    <property type="project" value="UniProtKB-KW"/>
</dbReference>
<feature type="binding site" evidence="15">
    <location>
        <position position="422"/>
    </location>
    <ligand>
        <name>Zn(2+)</name>
        <dbReference type="ChEBI" id="CHEBI:29105"/>
        <label>2</label>
    </ligand>
</feature>
<evidence type="ECO:0000313" key="20">
    <source>
        <dbReference type="Proteomes" id="UP000790347"/>
    </source>
</evidence>
<reference evidence="19" key="2">
    <citation type="journal article" date="2022" name="Res Sq">
        <title>Comparative Genomics Reveals Insights into the Divergent Evolution of Astigmatic Mites and Household Pest Adaptations.</title>
        <authorList>
            <person name="Xiong Q."/>
            <person name="Wan A.T.-Y."/>
            <person name="Liu X.-Y."/>
            <person name="Fung C.S.-H."/>
            <person name="Xiao X."/>
            <person name="Malainual N."/>
            <person name="Hou J."/>
            <person name="Wang L."/>
            <person name="Wang M."/>
            <person name="Yang K."/>
            <person name="Cui Y."/>
            <person name="Leung E."/>
            <person name="Nong W."/>
            <person name="Shin S.-K."/>
            <person name="Au S."/>
            <person name="Jeong K.Y."/>
            <person name="Chew F.T."/>
            <person name="Hui J."/>
            <person name="Leung T.F."/>
            <person name="Tungtrongchitr A."/>
            <person name="Zhong N."/>
            <person name="Liu Z."/>
            <person name="Tsui S."/>
        </authorList>
    </citation>
    <scope>NUCLEOTIDE SEQUENCE</scope>
    <source>
        <strain evidence="19">Derf</strain>
        <tissue evidence="19">Whole organism</tissue>
    </source>
</reference>
<gene>
    <name evidence="19" type="ORF">DERF_001962</name>
</gene>
<comment type="cofactor">
    <cofactor evidence="15">
        <name>Zn(2+)</name>
        <dbReference type="ChEBI" id="CHEBI:29105"/>
    </cofactor>
    <text evidence="15">Binds 2 Zn(2+) ions.</text>
</comment>
<comment type="catalytic activity">
    <reaction evidence="17">
        <text>a phosphate monoester + H2O = an alcohol + phosphate</text>
        <dbReference type="Rhea" id="RHEA:15017"/>
        <dbReference type="ChEBI" id="CHEBI:15377"/>
        <dbReference type="ChEBI" id="CHEBI:30879"/>
        <dbReference type="ChEBI" id="CHEBI:43474"/>
        <dbReference type="ChEBI" id="CHEBI:67140"/>
        <dbReference type="EC" id="3.1.3.1"/>
    </reaction>
</comment>
<evidence type="ECO:0000313" key="19">
    <source>
        <dbReference type="EMBL" id="KAH9527982.1"/>
    </source>
</evidence>
<reference evidence="19" key="1">
    <citation type="submission" date="2013-05" db="EMBL/GenBank/DDBJ databases">
        <authorList>
            <person name="Yim A.K.Y."/>
            <person name="Chan T.F."/>
            <person name="Ji K.M."/>
            <person name="Liu X.Y."/>
            <person name="Zhou J.W."/>
            <person name="Li R.Q."/>
            <person name="Yang K.Y."/>
            <person name="Li J."/>
            <person name="Li M."/>
            <person name="Law P.T.W."/>
            <person name="Wu Y.L."/>
            <person name="Cai Z.L."/>
            <person name="Qin H."/>
            <person name="Bao Y."/>
            <person name="Leung R.K.K."/>
            <person name="Ng P.K.S."/>
            <person name="Zou J."/>
            <person name="Zhong X.J."/>
            <person name="Ran P.X."/>
            <person name="Zhong N.S."/>
            <person name="Liu Z.G."/>
            <person name="Tsui S.K.W."/>
        </authorList>
    </citation>
    <scope>NUCLEOTIDE SEQUENCE</scope>
    <source>
        <strain evidence="19">Derf</strain>
        <tissue evidence="19">Whole organism</tissue>
    </source>
</reference>
<dbReference type="Proteomes" id="UP000790347">
    <property type="component" value="Unassembled WGS sequence"/>
</dbReference>
<dbReference type="SUPFAM" id="SSF53649">
    <property type="entry name" value="Alkaline phosphatase-like"/>
    <property type="match status" value="1"/>
</dbReference>
<dbReference type="PROSITE" id="PS00123">
    <property type="entry name" value="ALKALINE_PHOSPHATASE"/>
    <property type="match status" value="1"/>
</dbReference>
<keyword evidence="5" id="KW-0597">Phosphoprotein</keyword>
<dbReference type="PANTHER" id="PTHR11596">
    <property type="entry name" value="ALKALINE PHOSPHATASE"/>
    <property type="match status" value="1"/>
</dbReference>
<keyword evidence="7 15" id="KW-0479">Metal-binding</keyword>
<dbReference type="PANTHER" id="PTHR11596:SF5">
    <property type="entry name" value="ALKALINE PHOSPHATASE"/>
    <property type="match status" value="1"/>
</dbReference>
<organism evidence="19 20">
    <name type="scientific">Dermatophagoides farinae</name>
    <name type="common">American house dust mite</name>
    <dbReference type="NCBI Taxonomy" id="6954"/>
    <lineage>
        <taxon>Eukaryota</taxon>
        <taxon>Metazoa</taxon>
        <taxon>Ecdysozoa</taxon>
        <taxon>Arthropoda</taxon>
        <taxon>Chelicerata</taxon>
        <taxon>Arachnida</taxon>
        <taxon>Acari</taxon>
        <taxon>Acariformes</taxon>
        <taxon>Sarcoptiformes</taxon>
        <taxon>Astigmata</taxon>
        <taxon>Psoroptidia</taxon>
        <taxon>Analgoidea</taxon>
        <taxon>Pyroglyphidae</taxon>
        <taxon>Dermatophagoidinae</taxon>
        <taxon>Dermatophagoides</taxon>
    </lineage>
</organism>
<evidence type="ECO:0000256" key="9">
    <source>
        <dbReference type="ARBA" id="ARBA00022833"/>
    </source>
</evidence>
<dbReference type="Pfam" id="PF00245">
    <property type="entry name" value="Alk_phosphatase"/>
    <property type="match status" value="1"/>
</dbReference>
<dbReference type="FunFam" id="3.40.720.10:FF:000008">
    <property type="entry name" value="Alkaline phosphatase"/>
    <property type="match status" value="1"/>
</dbReference>
<dbReference type="InterPro" id="IPR001952">
    <property type="entry name" value="Alkaline_phosphatase"/>
</dbReference>
<feature type="binding site" evidence="15">
    <location>
        <position position="380"/>
    </location>
    <ligand>
        <name>Zn(2+)</name>
        <dbReference type="ChEBI" id="CHEBI:29105"/>
        <label>2</label>
    </ligand>
</feature>
<dbReference type="EC" id="3.1.3.1" evidence="3 17"/>
<dbReference type="CDD" id="cd16012">
    <property type="entry name" value="ALP"/>
    <property type="match status" value="1"/>
</dbReference>
<dbReference type="GO" id="GO:0005886">
    <property type="term" value="C:plasma membrane"/>
    <property type="evidence" value="ECO:0007669"/>
    <property type="project" value="UniProtKB-SubCell"/>
</dbReference>
<dbReference type="EMBL" id="ASGP02000001">
    <property type="protein sequence ID" value="KAH9527982.1"/>
    <property type="molecule type" value="Genomic_DNA"/>
</dbReference>
<feature type="transmembrane region" description="Helical" evidence="18">
    <location>
        <begin position="580"/>
        <end position="599"/>
    </location>
</feature>
<evidence type="ECO:0000256" key="8">
    <source>
        <dbReference type="ARBA" id="ARBA00022801"/>
    </source>
</evidence>
<evidence type="ECO:0000256" key="14">
    <source>
        <dbReference type="PIRSR" id="PIRSR601952-1"/>
    </source>
</evidence>